<reference evidence="1 2" key="1">
    <citation type="journal article" date="2016" name="Antonie Van Leeuwenhoek">
        <title>Dongia soli sp. nov., isolated from soil from Dokdo, Korea.</title>
        <authorList>
            <person name="Kim D.U."/>
            <person name="Lee H."/>
            <person name="Kim H."/>
            <person name="Kim S.G."/>
            <person name="Ka J.O."/>
        </authorList>
    </citation>
    <scope>NUCLEOTIDE SEQUENCE [LARGE SCALE GENOMIC DNA]</scope>
    <source>
        <strain evidence="1 2">D78</strain>
    </source>
</reference>
<sequence length="93" mass="10765">MSLQSTGNLLIEPDGYYLRAHDGERNVLFALPEKVAIEALDFDVHSTELLEKHLRDRLPEIWDACRNAYELAVGEQQEDNLRIMLTEEHFHSS</sequence>
<comment type="caution">
    <text evidence="1">The sequence shown here is derived from an EMBL/GenBank/DDBJ whole genome shotgun (WGS) entry which is preliminary data.</text>
</comment>
<accession>A0ABU5EEX6</accession>
<dbReference type="RefSeq" id="WP_320509842.1">
    <property type="nucleotide sequence ID" value="NZ_JAXCLW010000006.1"/>
</dbReference>
<protein>
    <submittedName>
        <fullName evidence="1">Uncharacterized protein</fullName>
    </submittedName>
</protein>
<gene>
    <name evidence="1" type="ORF">SMD27_18135</name>
</gene>
<organism evidence="1 2">
    <name type="scientific">Dongia soli</name>
    <dbReference type="NCBI Taxonomy" id="600628"/>
    <lineage>
        <taxon>Bacteria</taxon>
        <taxon>Pseudomonadati</taxon>
        <taxon>Pseudomonadota</taxon>
        <taxon>Alphaproteobacteria</taxon>
        <taxon>Rhodospirillales</taxon>
        <taxon>Dongiaceae</taxon>
        <taxon>Dongia</taxon>
    </lineage>
</organism>
<evidence type="ECO:0000313" key="1">
    <source>
        <dbReference type="EMBL" id="MDY0884768.1"/>
    </source>
</evidence>
<evidence type="ECO:0000313" key="2">
    <source>
        <dbReference type="Proteomes" id="UP001279642"/>
    </source>
</evidence>
<keyword evidence="2" id="KW-1185">Reference proteome</keyword>
<dbReference type="EMBL" id="JAXCLW010000006">
    <property type="protein sequence ID" value="MDY0884768.1"/>
    <property type="molecule type" value="Genomic_DNA"/>
</dbReference>
<proteinExistence type="predicted"/>
<name>A0ABU5EEX6_9PROT</name>
<dbReference type="Proteomes" id="UP001279642">
    <property type="component" value="Unassembled WGS sequence"/>
</dbReference>